<feature type="transmembrane region" description="Helical" evidence="7">
    <location>
        <begin position="56"/>
        <end position="78"/>
    </location>
</feature>
<comment type="similarity">
    <text evidence="2">Belongs to the major facilitator superfamily. Proton-dependent oligopeptide transporter (POT/PTR) (TC 2.A.17) family.</text>
</comment>
<comment type="caution">
    <text evidence="8">The sequence shown here is derived from an EMBL/GenBank/DDBJ whole genome shotgun (WGS) entry which is preliminary data.</text>
</comment>
<organism evidence="8 9">
    <name type="scientific">Kingdonia uniflora</name>
    <dbReference type="NCBI Taxonomy" id="39325"/>
    <lineage>
        <taxon>Eukaryota</taxon>
        <taxon>Viridiplantae</taxon>
        <taxon>Streptophyta</taxon>
        <taxon>Embryophyta</taxon>
        <taxon>Tracheophyta</taxon>
        <taxon>Spermatophyta</taxon>
        <taxon>Magnoliopsida</taxon>
        <taxon>Ranunculales</taxon>
        <taxon>Circaeasteraceae</taxon>
        <taxon>Kingdonia</taxon>
    </lineage>
</organism>
<keyword evidence="3 7" id="KW-0812">Transmembrane</keyword>
<dbReference type="GO" id="GO:0016020">
    <property type="term" value="C:membrane"/>
    <property type="evidence" value="ECO:0007669"/>
    <property type="project" value="UniProtKB-SubCell"/>
</dbReference>
<protein>
    <submittedName>
        <fullName evidence="8">Uncharacterized protein</fullName>
    </submittedName>
</protein>
<dbReference type="EMBL" id="JACGCM010001620">
    <property type="protein sequence ID" value="KAF6152605.1"/>
    <property type="molecule type" value="Genomic_DNA"/>
</dbReference>
<evidence type="ECO:0000256" key="4">
    <source>
        <dbReference type="ARBA" id="ARBA00022989"/>
    </source>
</evidence>
<dbReference type="SUPFAM" id="SSF103473">
    <property type="entry name" value="MFS general substrate transporter"/>
    <property type="match status" value="1"/>
</dbReference>
<feature type="transmembrane region" description="Helical" evidence="7">
    <location>
        <begin position="124"/>
        <end position="146"/>
    </location>
</feature>
<evidence type="ECO:0000256" key="6">
    <source>
        <dbReference type="SAM" id="MobiDB-lite"/>
    </source>
</evidence>
<dbReference type="Proteomes" id="UP000541444">
    <property type="component" value="Unassembled WGS sequence"/>
</dbReference>
<dbReference type="InterPro" id="IPR036259">
    <property type="entry name" value="MFS_trans_sf"/>
</dbReference>
<dbReference type="Gene3D" id="1.20.1250.20">
    <property type="entry name" value="MFS general substrate transporter like domains"/>
    <property type="match status" value="1"/>
</dbReference>
<keyword evidence="4 7" id="KW-1133">Transmembrane helix</keyword>
<feature type="transmembrane region" description="Helical" evidence="7">
    <location>
        <begin position="405"/>
        <end position="424"/>
    </location>
</feature>
<feature type="transmembrane region" description="Helical" evidence="7">
    <location>
        <begin position="363"/>
        <end position="385"/>
    </location>
</feature>
<evidence type="ECO:0000256" key="1">
    <source>
        <dbReference type="ARBA" id="ARBA00004141"/>
    </source>
</evidence>
<feature type="transmembrane region" description="Helical" evidence="7">
    <location>
        <begin position="212"/>
        <end position="231"/>
    </location>
</feature>
<evidence type="ECO:0000256" key="3">
    <source>
        <dbReference type="ARBA" id="ARBA00022692"/>
    </source>
</evidence>
<feature type="transmembrane region" description="Helical" evidence="7">
    <location>
        <begin position="237"/>
        <end position="256"/>
    </location>
</feature>
<evidence type="ECO:0000313" key="8">
    <source>
        <dbReference type="EMBL" id="KAF6152605.1"/>
    </source>
</evidence>
<reference evidence="8 9" key="1">
    <citation type="journal article" date="2020" name="IScience">
        <title>Genome Sequencing of the Endangered Kingdonia uniflora (Circaeasteraceae, Ranunculales) Reveals Potential Mechanisms of Evolutionary Specialization.</title>
        <authorList>
            <person name="Sun Y."/>
            <person name="Deng T."/>
            <person name="Zhang A."/>
            <person name="Moore M.J."/>
            <person name="Landis J.B."/>
            <person name="Lin N."/>
            <person name="Zhang H."/>
            <person name="Zhang X."/>
            <person name="Huang J."/>
            <person name="Zhang X."/>
            <person name="Sun H."/>
            <person name="Wang H."/>
        </authorList>
    </citation>
    <scope>NUCLEOTIDE SEQUENCE [LARGE SCALE GENOMIC DNA]</scope>
    <source>
        <strain evidence="8">TB1705</strain>
        <tissue evidence="8">Leaf</tissue>
    </source>
</reference>
<gene>
    <name evidence="8" type="ORF">GIB67_013052</name>
</gene>
<dbReference type="PANTHER" id="PTHR11654">
    <property type="entry name" value="OLIGOPEPTIDE TRANSPORTER-RELATED"/>
    <property type="match status" value="1"/>
</dbReference>
<sequence>METLDDSSNEASLDINALKSENVNERNSDEYTRDGSLDRFGRPASKRSTGGWRSGMLLLVNQGLVTLAFVGVEVNMVLFSTRVLKQTNAEAANTFSRWMGTVSLFSLLGAFLSDSYLGRYMTCVIFQVIFTLGLAVLSVSTYFSLLKPHDCGKVGFPCDSHSTIEVAVFYMSIYLLALGNGAYEPSLATLGADQFDEEDENEKRSKVLFFRYFYVALNLGSMFSETVLAYFENLGNWVLGFWISTGCALVAVGLFLSGTSRYRQSKPCGNPISRFSQVMVASFKKMKLEVPSHGDELYELQGSVAASSGERKIYHTDDFKFLDRAAIIMPEEVPLMKNKSYIPDPWHLCTVTQVEEVKCLLRLIPIWLCTIFYSVVFIQMVSLFVEQGAAMNTALHTFHVPPASMSVFDIISISAFIIFYDKLIAHFYVKQMKKKPKELSELQRMGIGLVIAVAAMVSAGIVELQRLKYAKDSGNELSSLSIFWQIPQYILIGVSEAFMYVAQLEFFAAQTPDGLKSLGIGLCMSSTALGSYLTSVLLTIVMKITTRNGEPGWIPPNLNDGHMDRFFFLTAGITVVNFVAYVLCAKRFKCISMEKRNYAKEVELMP</sequence>
<keyword evidence="9" id="KW-1185">Reference proteome</keyword>
<feature type="transmembrane region" description="Helical" evidence="7">
    <location>
        <begin position="566"/>
        <end position="585"/>
    </location>
</feature>
<evidence type="ECO:0000256" key="5">
    <source>
        <dbReference type="ARBA" id="ARBA00023136"/>
    </source>
</evidence>
<evidence type="ECO:0000256" key="2">
    <source>
        <dbReference type="ARBA" id="ARBA00005982"/>
    </source>
</evidence>
<accession>A0A7J7MCH5</accession>
<dbReference type="GO" id="GO:0022857">
    <property type="term" value="F:transmembrane transporter activity"/>
    <property type="evidence" value="ECO:0007669"/>
    <property type="project" value="InterPro"/>
</dbReference>
<dbReference type="Pfam" id="PF00854">
    <property type="entry name" value="PTR2"/>
    <property type="match status" value="1"/>
</dbReference>
<dbReference type="AlphaFoldDB" id="A0A7J7MCH5"/>
<feature type="transmembrane region" description="Helical" evidence="7">
    <location>
        <begin position="166"/>
        <end position="183"/>
    </location>
</feature>
<dbReference type="OrthoDB" id="8904098at2759"/>
<keyword evidence="5 7" id="KW-0472">Membrane</keyword>
<name>A0A7J7MCH5_9MAGN</name>
<feature type="region of interest" description="Disordered" evidence="6">
    <location>
        <begin position="1"/>
        <end position="35"/>
    </location>
</feature>
<dbReference type="InterPro" id="IPR000109">
    <property type="entry name" value="POT_fam"/>
</dbReference>
<feature type="transmembrane region" description="Helical" evidence="7">
    <location>
        <begin position="522"/>
        <end position="546"/>
    </location>
</feature>
<feature type="transmembrane region" description="Helical" evidence="7">
    <location>
        <begin position="482"/>
        <end position="501"/>
    </location>
</feature>
<evidence type="ECO:0000256" key="7">
    <source>
        <dbReference type="SAM" id="Phobius"/>
    </source>
</evidence>
<evidence type="ECO:0000313" key="9">
    <source>
        <dbReference type="Proteomes" id="UP000541444"/>
    </source>
</evidence>
<comment type="subcellular location">
    <subcellularLocation>
        <location evidence="1">Membrane</location>
        <topology evidence="1">Multi-pass membrane protein</topology>
    </subcellularLocation>
</comment>
<feature type="transmembrane region" description="Helical" evidence="7">
    <location>
        <begin position="445"/>
        <end position="462"/>
    </location>
</feature>
<proteinExistence type="inferred from homology"/>
<feature type="compositionally biased region" description="Basic and acidic residues" evidence="6">
    <location>
        <begin position="22"/>
        <end position="35"/>
    </location>
</feature>
<feature type="transmembrane region" description="Helical" evidence="7">
    <location>
        <begin position="98"/>
        <end position="117"/>
    </location>
</feature>